<gene>
    <name evidence="5" type="primary">NAALADL2</name>
</gene>
<dbReference type="InterPro" id="IPR036757">
    <property type="entry name" value="TFR-like_dimer_dom_sf"/>
</dbReference>
<feature type="non-terminal residue" evidence="5">
    <location>
        <position position="1"/>
    </location>
</feature>
<evidence type="ECO:0000313" key="4">
    <source>
        <dbReference type="Proteomes" id="UP000515156"/>
    </source>
</evidence>
<proteinExistence type="inferred from homology"/>
<dbReference type="SUPFAM" id="SSF47672">
    <property type="entry name" value="Transferrin receptor-like dimerisation domain"/>
    <property type="match status" value="1"/>
</dbReference>
<evidence type="ECO:0000256" key="2">
    <source>
        <dbReference type="SAM" id="Phobius"/>
    </source>
</evidence>
<dbReference type="SUPFAM" id="SSF52025">
    <property type="entry name" value="PA domain"/>
    <property type="match status" value="1"/>
</dbReference>
<sequence length="788" mass="88328">LTGTKTALQKMHSDHRMTTHTEYLDNSDLQSTALELEWDMETELEDLGFDHFQPDNSFHQHFGNSENTDFSLRSFEASVSPKGRFQRLQDDPDYFLHCSRPTPKKNNLSFCQICKIVWSAIFLFIIGLLIGYFARTDYHTYLPVNETTSGPPVVPHDTHSDRDILQGIKEEEIKKTFRTFSQLYSSKNDTDLAKELMVLWSSLGLTEVQMLNYSVLLDLPGSSPNTITETKSGQCFYPSGLRCGREAKDQPNQDLLYSYAAYSAKGSLEAEVIDVKYGTVDDLKKVQSTANVTNKIALMKLGFLPLIYKLSLLEEAGFGGVLLYVDPCDLPKTSDAESKSFLVAVNSGGDPTTPGYSSIDGIYRQNQLNLTSLLVQPISVTLVRSLFSLPNNESRHECLHLEVSSTVKIEMKVLTVPVYKSISNIVGYLKGSTFPDRYVIVGSHHKTLNTYSGQDWASSTAIITAFLQALLLKVKKGWRPDRTIVFCSWGGTAFGNIGSYEWAEGFKRVLQRNAVAYVGLHNPVRGNSVVHPIASPSLQQLAIETLNFRCIKALKCQGSNVSSVQMQGDVDYFINHLGIPSVQFVYEDDMASEKPSFLSEAIFPVDTLETENLDPSFVLHKTIAKLTGEVVVKIANEPVLPFNALDVGLEVQTNLQGDSLANNHMLEMAKCLRDSAQLFQSDEMRPANNPKERDPIRVRMLNDVLQHLEKNFLVKEAPLGFYRNILYRLDEKTAHFSILLEAQERWKLEQSNETHQAASSKVLNSIHSAQVYFKAGFDVFETALDPKN</sequence>
<dbReference type="PANTHER" id="PTHR10404">
    <property type="entry name" value="N-ACETYLATED-ALPHA-LINKED ACIDIC DIPEPTIDASE"/>
    <property type="match status" value="1"/>
</dbReference>
<dbReference type="SUPFAM" id="SSF53187">
    <property type="entry name" value="Zn-dependent exopeptidases"/>
    <property type="match status" value="1"/>
</dbReference>
<dbReference type="InterPro" id="IPR046450">
    <property type="entry name" value="PA_dom_sf"/>
</dbReference>
<keyword evidence="2" id="KW-0812">Transmembrane</keyword>
<comment type="similarity">
    <text evidence="1">Belongs to the peptidase M28 family. M28B subfamily.</text>
</comment>
<organism evidence="4 5">
    <name type="scientific">Microcaecilia unicolor</name>
    <dbReference type="NCBI Taxonomy" id="1415580"/>
    <lineage>
        <taxon>Eukaryota</taxon>
        <taxon>Metazoa</taxon>
        <taxon>Chordata</taxon>
        <taxon>Craniata</taxon>
        <taxon>Vertebrata</taxon>
        <taxon>Euteleostomi</taxon>
        <taxon>Amphibia</taxon>
        <taxon>Gymnophiona</taxon>
        <taxon>Siphonopidae</taxon>
        <taxon>Microcaecilia</taxon>
    </lineage>
</organism>
<dbReference type="KEGG" id="muo:115478379"/>
<dbReference type="CTD" id="254827"/>
<evidence type="ECO:0000313" key="5">
    <source>
        <dbReference type="RefSeq" id="XP_030071539.1"/>
    </source>
</evidence>
<keyword evidence="2" id="KW-1133">Transmembrane helix</keyword>
<dbReference type="FunFam" id="3.40.630.10:FF:000101">
    <property type="entry name" value="N-acetylated alpha-linked acidic dipeptidase like 1"/>
    <property type="match status" value="1"/>
</dbReference>
<dbReference type="Proteomes" id="UP000515156">
    <property type="component" value="Chromosome 10"/>
</dbReference>
<dbReference type="Gene3D" id="1.20.930.40">
    <property type="entry name" value="Transferrin receptor-like, dimerisation domain"/>
    <property type="match status" value="1"/>
</dbReference>
<dbReference type="InterPro" id="IPR007484">
    <property type="entry name" value="Peptidase_M28"/>
</dbReference>
<evidence type="ECO:0000259" key="3">
    <source>
        <dbReference type="Pfam" id="PF04389"/>
    </source>
</evidence>
<dbReference type="OrthoDB" id="5841748at2759"/>
<dbReference type="AlphaFoldDB" id="A0A6P7Z736"/>
<dbReference type="InterPro" id="IPR039373">
    <property type="entry name" value="Peptidase_M28B"/>
</dbReference>
<dbReference type="RefSeq" id="XP_030071539.1">
    <property type="nucleotide sequence ID" value="XM_030215679.1"/>
</dbReference>
<keyword evidence="4" id="KW-1185">Reference proteome</keyword>
<name>A0A6P7Z736_9AMPH</name>
<dbReference type="Gene3D" id="3.50.30.30">
    <property type="match status" value="1"/>
</dbReference>
<reference evidence="5" key="1">
    <citation type="submission" date="2025-08" db="UniProtKB">
        <authorList>
            <consortium name="RefSeq"/>
        </authorList>
    </citation>
    <scope>IDENTIFICATION</scope>
</reference>
<dbReference type="Pfam" id="PF04389">
    <property type="entry name" value="Peptidase_M28"/>
    <property type="match status" value="1"/>
</dbReference>
<dbReference type="Gene3D" id="3.40.630.10">
    <property type="entry name" value="Zn peptidases"/>
    <property type="match status" value="1"/>
</dbReference>
<protein>
    <submittedName>
        <fullName evidence="5">Inactive N-acetylated-alpha-linked acidic dipeptidase-like protein 2</fullName>
    </submittedName>
</protein>
<feature type="domain" description="Peptidase M28" evidence="3">
    <location>
        <begin position="424"/>
        <end position="584"/>
    </location>
</feature>
<dbReference type="PANTHER" id="PTHR10404:SF32">
    <property type="entry name" value="INACTIVE N-ACETYLATED-ALPHA-LINKED ACIDIC DIPEPTIDASE-LIKE PROTEIN 2"/>
    <property type="match status" value="1"/>
</dbReference>
<dbReference type="FunCoup" id="A0A6P7Z736">
    <property type="interactions" value="792"/>
</dbReference>
<accession>A0A6P7Z736</accession>
<evidence type="ECO:0000256" key="1">
    <source>
        <dbReference type="ARBA" id="ARBA00005634"/>
    </source>
</evidence>
<keyword evidence="2" id="KW-0472">Membrane</keyword>
<dbReference type="GeneID" id="115478379"/>
<dbReference type="InParanoid" id="A0A6P7Z736"/>
<feature type="transmembrane region" description="Helical" evidence="2">
    <location>
        <begin position="113"/>
        <end position="134"/>
    </location>
</feature>